<evidence type="ECO:0000313" key="2">
    <source>
        <dbReference type="Proteomes" id="UP000800097"/>
    </source>
</evidence>
<dbReference type="GeneID" id="54547587"/>
<evidence type="ECO:0000313" key="1">
    <source>
        <dbReference type="EMBL" id="KAF2271308.1"/>
    </source>
</evidence>
<accession>A0A6A6J5R2</accession>
<dbReference type="Proteomes" id="UP000800097">
    <property type="component" value="Unassembled WGS sequence"/>
</dbReference>
<name>A0A6A6J5R2_WESOR</name>
<dbReference type="EMBL" id="ML986551">
    <property type="protein sequence ID" value="KAF2271308.1"/>
    <property type="molecule type" value="Genomic_DNA"/>
</dbReference>
<keyword evidence="2" id="KW-1185">Reference proteome</keyword>
<protein>
    <submittedName>
        <fullName evidence="1">Uncharacterized protein</fullName>
    </submittedName>
</protein>
<reference evidence="1" key="1">
    <citation type="journal article" date="2020" name="Stud. Mycol.">
        <title>101 Dothideomycetes genomes: a test case for predicting lifestyles and emergence of pathogens.</title>
        <authorList>
            <person name="Haridas S."/>
            <person name="Albert R."/>
            <person name="Binder M."/>
            <person name="Bloem J."/>
            <person name="Labutti K."/>
            <person name="Salamov A."/>
            <person name="Andreopoulos B."/>
            <person name="Baker S."/>
            <person name="Barry K."/>
            <person name="Bills G."/>
            <person name="Bluhm B."/>
            <person name="Cannon C."/>
            <person name="Castanera R."/>
            <person name="Culley D."/>
            <person name="Daum C."/>
            <person name="Ezra D."/>
            <person name="Gonzalez J."/>
            <person name="Henrissat B."/>
            <person name="Kuo A."/>
            <person name="Liang C."/>
            <person name="Lipzen A."/>
            <person name="Lutzoni F."/>
            <person name="Magnuson J."/>
            <person name="Mondo S."/>
            <person name="Nolan M."/>
            <person name="Ohm R."/>
            <person name="Pangilinan J."/>
            <person name="Park H.-J."/>
            <person name="Ramirez L."/>
            <person name="Alfaro M."/>
            <person name="Sun H."/>
            <person name="Tritt A."/>
            <person name="Yoshinaga Y."/>
            <person name="Zwiers L.-H."/>
            <person name="Turgeon B."/>
            <person name="Goodwin S."/>
            <person name="Spatafora J."/>
            <person name="Crous P."/>
            <person name="Grigoriev I."/>
        </authorList>
    </citation>
    <scope>NUCLEOTIDE SEQUENCE</scope>
    <source>
        <strain evidence="1">CBS 379.55</strain>
    </source>
</reference>
<dbReference type="AlphaFoldDB" id="A0A6A6J5R2"/>
<organism evidence="1 2">
    <name type="scientific">Westerdykella ornata</name>
    <dbReference type="NCBI Taxonomy" id="318751"/>
    <lineage>
        <taxon>Eukaryota</taxon>
        <taxon>Fungi</taxon>
        <taxon>Dikarya</taxon>
        <taxon>Ascomycota</taxon>
        <taxon>Pezizomycotina</taxon>
        <taxon>Dothideomycetes</taxon>
        <taxon>Pleosporomycetidae</taxon>
        <taxon>Pleosporales</taxon>
        <taxon>Sporormiaceae</taxon>
        <taxon>Westerdykella</taxon>
    </lineage>
</organism>
<dbReference type="RefSeq" id="XP_033648847.1">
    <property type="nucleotide sequence ID" value="XM_033794412.1"/>
</dbReference>
<gene>
    <name evidence="1" type="ORF">EI97DRAFT_286940</name>
</gene>
<sequence length="169" mass="19147">MQESLCRALLEPWGTLRRSMYNHGRREEGGREGGEQMEVGSDLEKMRRESIPTVKGLGAHRHTVRREAWAKIDAEMLVLRRDCRRCMMQFAGMGIPVGALQQVGIHGGDGAEYWFKSRQTRICRCSDEGRRSRLLMCRTRHYSPSAIKGGSVYGSRGGGSRGWEVEWCG</sequence>
<proteinExistence type="predicted"/>